<evidence type="ECO:0000313" key="1">
    <source>
        <dbReference type="EMBL" id="GAG68514.1"/>
    </source>
</evidence>
<dbReference type="AlphaFoldDB" id="X0ZGT3"/>
<organism evidence="1">
    <name type="scientific">marine sediment metagenome</name>
    <dbReference type="NCBI Taxonomy" id="412755"/>
    <lineage>
        <taxon>unclassified sequences</taxon>
        <taxon>metagenomes</taxon>
        <taxon>ecological metagenomes</taxon>
    </lineage>
</organism>
<sequence>MKILSILIIGILLFSGFSVISLPVFNDRNLQRSFDMRTNYFIDNLHVE</sequence>
<accession>X0ZGT3</accession>
<proteinExistence type="predicted"/>
<gene>
    <name evidence="1" type="ORF">S01H4_20928</name>
</gene>
<protein>
    <submittedName>
        <fullName evidence="1">Uncharacterized protein</fullName>
    </submittedName>
</protein>
<feature type="non-terminal residue" evidence="1">
    <location>
        <position position="48"/>
    </location>
</feature>
<dbReference type="EMBL" id="BART01009444">
    <property type="protein sequence ID" value="GAG68514.1"/>
    <property type="molecule type" value="Genomic_DNA"/>
</dbReference>
<reference evidence="1" key="1">
    <citation type="journal article" date="2014" name="Front. Microbiol.">
        <title>High frequency of phylogenetically diverse reductive dehalogenase-homologous genes in deep subseafloor sedimentary metagenomes.</title>
        <authorList>
            <person name="Kawai M."/>
            <person name="Futagami T."/>
            <person name="Toyoda A."/>
            <person name="Takaki Y."/>
            <person name="Nishi S."/>
            <person name="Hori S."/>
            <person name="Arai W."/>
            <person name="Tsubouchi T."/>
            <person name="Morono Y."/>
            <person name="Uchiyama I."/>
            <person name="Ito T."/>
            <person name="Fujiyama A."/>
            <person name="Inagaki F."/>
            <person name="Takami H."/>
        </authorList>
    </citation>
    <scope>NUCLEOTIDE SEQUENCE</scope>
    <source>
        <strain evidence="1">Expedition CK06-06</strain>
    </source>
</reference>
<comment type="caution">
    <text evidence="1">The sequence shown here is derived from an EMBL/GenBank/DDBJ whole genome shotgun (WGS) entry which is preliminary data.</text>
</comment>
<name>X0ZGT3_9ZZZZ</name>